<evidence type="ECO:0000313" key="2">
    <source>
        <dbReference type="EMBL" id="WFD42799.1"/>
    </source>
</evidence>
<keyword evidence="1" id="KW-1133">Transmembrane helix</keyword>
<accession>A0AAF0FA85</accession>
<reference evidence="2" key="1">
    <citation type="submission" date="2023-02" db="EMBL/GenBank/DDBJ databases">
        <title>Mating type loci evolution in Malassezia.</title>
        <authorList>
            <person name="Coelho M.A."/>
        </authorList>
    </citation>
    <scope>NUCLEOTIDE SEQUENCE</scope>
    <source>
        <strain evidence="2">CBS 14136</strain>
    </source>
</reference>
<keyword evidence="1" id="KW-0472">Membrane</keyword>
<feature type="transmembrane region" description="Helical" evidence="1">
    <location>
        <begin position="165"/>
        <end position="186"/>
    </location>
</feature>
<proteinExistence type="predicted"/>
<sequence length="218" mass="24340">MGLSASPLSLKDQLAFYGAYHTNHVNVLIHIVCVPLIWMTALSLLLTSEVGLHKIISPLPMSVQAHLLDLDAMFSASLPANVYQHMNMASWIAVCYWIYYAMLDKTIAILFAPLWTAFYASAFYLAHNNPHAGTISWSIFIASWAAQFYGHGVHEGRAPALLDNLLGAVVLAPLFVFIEVLFFLGYRKDMQIELKNETGRRIKEVKQAQAQAKHAKAH</sequence>
<dbReference type="PANTHER" id="PTHR28026:SF9">
    <property type="entry name" value="2-HYDROXY-PALMITIC ACID DIOXYGENASE MPO1"/>
    <property type="match status" value="1"/>
</dbReference>
<dbReference type="PANTHER" id="PTHR28026">
    <property type="entry name" value="DUF962 DOMAIN PROTEIN (AFU_ORTHOLOGUE AFUA_8G05310)"/>
    <property type="match status" value="1"/>
</dbReference>
<dbReference type="GO" id="GO:0005783">
    <property type="term" value="C:endoplasmic reticulum"/>
    <property type="evidence" value="ECO:0007669"/>
    <property type="project" value="TreeGrafter"/>
</dbReference>
<evidence type="ECO:0000313" key="3">
    <source>
        <dbReference type="Proteomes" id="UP001214628"/>
    </source>
</evidence>
<feature type="transmembrane region" description="Helical" evidence="1">
    <location>
        <begin position="27"/>
        <end position="46"/>
    </location>
</feature>
<name>A0AAF0FA85_9BASI</name>
<protein>
    <recommendedName>
        <fullName evidence="4">DUF962-domain-containing protein</fullName>
    </recommendedName>
</protein>
<evidence type="ECO:0008006" key="4">
    <source>
        <dbReference type="Google" id="ProtNLM"/>
    </source>
</evidence>
<dbReference type="GO" id="GO:0016020">
    <property type="term" value="C:membrane"/>
    <property type="evidence" value="ECO:0007669"/>
    <property type="project" value="GOC"/>
</dbReference>
<keyword evidence="1" id="KW-0812">Transmembrane</keyword>
<dbReference type="GO" id="GO:0046521">
    <property type="term" value="P:sphingoid catabolic process"/>
    <property type="evidence" value="ECO:0007669"/>
    <property type="project" value="TreeGrafter"/>
</dbReference>
<organism evidence="2 3">
    <name type="scientific">Malassezia psittaci</name>
    <dbReference type="NCBI Taxonomy" id="1821823"/>
    <lineage>
        <taxon>Eukaryota</taxon>
        <taxon>Fungi</taxon>
        <taxon>Dikarya</taxon>
        <taxon>Basidiomycota</taxon>
        <taxon>Ustilaginomycotina</taxon>
        <taxon>Malasseziomycetes</taxon>
        <taxon>Malasseziales</taxon>
        <taxon>Malasseziaceae</taxon>
        <taxon>Malassezia</taxon>
    </lineage>
</organism>
<feature type="transmembrane region" description="Helical" evidence="1">
    <location>
        <begin position="106"/>
        <end position="125"/>
    </location>
</feature>
<dbReference type="AlphaFoldDB" id="A0AAF0FA85"/>
<dbReference type="Pfam" id="PF06127">
    <property type="entry name" value="Mpo1-like"/>
    <property type="match status" value="1"/>
</dbReference>
<dbReference type="InterPro" id="IPR009305">
    <property type="entry name" value="Mpo1-like"/>
</dbReference>
<gene>
    <name evidence="2" type="ORF">MPSI1_001449</name>
</gene>
<dbReference type="EMBL" id="CP118375">
    <property type="protein sequence ID" value="WFD42799.1"/>
    <property type="molecule type" value="Genomic_DNA"/>
</dbReference>
<keyword evidence="3" id="KW-1185">Reference proteome</keyword>
<dbReference type="Proteomes" id="UP001214628">
    <property type="component" value="Chromosome 1"/>
</dbReference>
<evidence type="ECO:0000256" key="1">
    <source>
        <dbReference type="SAM" id="Phobius"/>
    </source>
</evidence>